<gene>
    <name evidence="2" type="ORF">NE692_10990</name>
</gene>
<evidence type="ECO:0000313" key="2">
    <source>
        <dbReference type="EMBL" id="MCQ4793968.1"/>
    </source>
</evidence>
<dbReference type="Proteomes" id="UP001206013">
    <property type="component" value="Unassembled WGS sequence"/>
</dbReference>
<feature type="transmembrane region" description="Helical" evidence="1">
    <location>
        <begin position="78"/>
        <end position="95"/>
    </location>
</feature>
<evidence type="ECO:0000313" key="3">
    <source>
        <dbReference type="Proteomes" id="UP001206013"/>
    </source>
</evidence>
<keyword evidence="1" id="KW-0812">Transmembrane</keyword>
<dbReference type="AlphaFoldDB" id="A0AAW5K0Q8"/>
<feature type="transmembrane region" description="Helical" evidence="1">
    <location>
        <begin position="53"/>
        <end position="71"/>
    </location>
</feature>
<feature type="transmembrane region" description="Helical" evidence="1">
    <location>
        <begin position="281"/>
        <end position="303"/>
    </location>
</feature>
<reference evidence="2" key="1">
    <citation type="submission" date="2022-06" db="EMBL/GenBank/DDBJ databases">
        <title>Isolation of gut microbiota from human fecal samples.</title>
        <authorList>
            <person name="Pamer E.G."/>
            <person name="Barat B."/>
            <person name="Waligurski E."/>
            <person name="Medina S."/>
            <person name="Paddock L."/>
            <person name="Mostad J."/>
        </authorList>
    </citation>
    <scope>NUCLEOTIDE SEQUENCE</scope>
    <source>
        <strain evidence="2">SL.1.01</strain>
    </source>
</reference>
<feature type="transmembrane region" description="Helical" evidence="1">
    <location>
        <begin position="323"/>
        <end position="346"/>
    </location>
</feature>
<feature type="transmembrane region" description="Helical" evidence="1">
    <location>
        <begin position="107"/>
        <end position="130"/>
    </location>
</feature>
<feature type="transmembrane region" description="Helical" evidence="1">
    <location>
        <begin position="151"/>
        <end position="173"/>
    </location>
</feature>
<dbReference type="PANTHER" id="PTHR37422:SF13">
    <property type="entry name" value="LIPOPOLYSACCHARIDE BIOSYNTHESIS PROTEIN PA4999-RELATED"/>
    <property type="match status" value="1"/>
</dbReference>
<protein>
    <submittedName>
        <fullName evidence="2">Uncharacterized protein</fullName>
    </submittedName>
</protein>
<keyword evidence="1" id="KW-1133">Transmembrane helix</keyword>
<feature type="transmembrane region" description="Helical" evidence="1">
    <location>
        <begin position="358"/>
        <end position="380"/>
    </location>
</feature>
<name>A0AAW5K0Q8_BIFAD</name>
<sequence length="409" mass="46379">MQLPLSYFFAEVYLITIIILNALVERKSSSSALLFILLVGVMAALSITAEKKLLIASLTFISLMQVFYSLLNYSSTRIFLFLLLATVFFYIIKAFRFKYGDSLLKNILYVGVLHVILCFFETFTHYNPFISLLGIEAFNGDSTSSYRATGITAHPITGSVFSISIAIIALGFYNQSRNKRYLLLSTLSLVTTVLMQTRSVYVVMMCTLLILLAIKKHKKVSEIRIRIFPVLLFIFLAVIFFSISVSPNSYLYSMTFGRFSTLLDSGSFLQRSGSISFLLQYLSKKMTLATFLGNGFGSLAHYLNVNNIYFVSKDFFTVDNQYVTAFFEIGILGYMLFLILLSLILIPGFKTMHMSDISIVRMIGTPQAMCIALLFSVFFFECYDKPVVLCMLMLALAFCSSFREKYDMR</sequence>
<feature type="transmembrane region" description="Helical" evidence="1">
    <location>
        <begin position="193"/>
        <end position="214"/>
    </location>
</feature>
<accession>A0AAW5K0Q8</accession>
<evidence type="ECO:0000256" key="1">
    <source>
        <dbReference type="SAM" id="Phobius"/>
    </source>
</evidence>
<organism evidence="2 3">
    <name type="scientific">Bifidobacterium adolescentis</name>
    <dbReference type="NCBI Taxonomy" id="1680"/>
    <lineage>
        <taxon>Bacteria</taxon>
        <taxon>Bacillati</taxon>
        <taxon>Actinomycetota</taxon>
        <taxon>Actinomycetes</taxon>
        <taxon>Bifidobacteriales</taxon>
        <taxon>Bifidobacteriaceae</taxon>
        <taxon>Bifidobacterium</taxon>
    </lineage>
</organism>
<dbReference type="EMBL" id="JANFYM010000024">
    <property type="protein sequence ID" value="MCQ4793968.1"/>
    <property type="molecule type" value="Genomic_DNA"/>
</dbReference>
<feature type="transmembrane region" description="Helical" evidence="1">
    <location>
        <begin position="226"/>
        <end position="244"/>
    </location>
</feature>
<feature type="transmembrane region" description="Helical" evidence="1">
    <location>
        <begin position="6"/>
        <end position="24"/>
    </location>
</feature>
<dbReference type="RefSeq" id="WP_151904563.1">
    <property type="nucleotide sequence ID" value="NZ_AP031418.1"/>
</dbReference>
<dbReference type="InterPro" id="IPR051533">
    <property type="entry name" value="WaaL-like"/>
</dbReference>
<feature type="transmembrane region" description="Helical" evidence="1">
    <location>
        <begin position="31"/>
        <end position="47"/>
    </location>
</feature>
<feature type="transmembrane region" description="Helical" evidence="1">
    <location>
        <begin position="386"/>
        <end position="403"/>
    </location>
</feature>
<comment type="caution">
    <text evidence="2">The sequence shown here is derived from an EMBL/GenBank/DDBJ whole genome shotgun (WGS) entry which is preliminary data.</text>
</comment>
<proteinExistence type="predicted"/>
<keyword evidence="1" id="KW-0472">Membrane</keyword>
<dbReference type="PANTHER" id="PTHR37422">
    <property type="entry name" value="TEICHURONIC ACID BIOSYNTHESIS PROTEIN TUAE"/>
    <property type="match status" value="1"/>
</dbReference>